<proteinExistence type="inferred from homology"/>
<dbReference type="RefSeq" id="WP_091813379.1">
    <property type="nucleotide sequence ID" value="NZ_FNCQ01000001.1"/>
</dbReference>
<evidence type="ECO:0000313" key="7">
    <source>
        <dbReference type="Proteomes" id="UP000199134"/>
    </source>
</evidence>
<evidence type="ECO:0000313" key="6">
    <source>
        <dbReference type="Proteomes" id="UP000198779"/>
    </source>
</evidence>
<evidence type="ECO:0000256" key="3">
    <source>
        <dbReference type="RuleBase" id="RU363015"/>
    </source>
</evidence>
<dbReference type="EMBL" id="FNCQ01000001">
    <property type="protein sequence ID" value="SDG13086.1"/>
    <property type="molecule type" value="Genomic_DNA"/>
</dbReference>
<keyword evidence="3" id="KW-0203">Cytokinin biosynthesis</keyword>
<evidence type="ECO:0000256" key="2">
    <source>
        <dbReference type="ARBA" id="ARBA00006763"/>
    </source>
</evidence>
<evidence type="ECO:0000256" key="1">
    <source>
        <dbReference type="ARBA" id="ARBA00000274"/>
    </source>
</evidence>
<dbReference type="OrthoDB" id="9801098at2"/>
<dbReference type="InterPro" id="IPR005269">
    <property type="entry name" value="LOG"/>
</dbReference>
<dbReference type="GO" id="GO:0009691">
    <property type="term" value="P:cytokinin biosynthetic process"/>
    <property type="evidence" value="ECO:0007669"/>
    <property type="project" value="UniProtKB-UniRule"/>
</dbReference>
<keyword evidence="3" id="KW-0378">Hydrolase</keyword>
<sequence>MKLCIFCSANQNIDPEFFTMTEELGRWAARNGHSIVFGGHDAGLMHAVSKAAKEAGGQVIGVVPRKIEEMGRLSPYLDVHIPTENLTDRKDLMMLQGDAFIILPGGIGTLDELFTVAAAATLQFHQKPIILWNMKGFWDSLINCMDDLQQKGVIRGHWQDYIFVVTKLTEIEQKLSK</sequence>
<reference evidence="4 7" key="2">
    <citation type="submission" date="2016-10" db="EMBL/GenBank/DDBJ databases">
        <authorList>
            <person name="de Groot N.N."/>
        </authorList>
    </citation>
    <scope>NUCLEOTIDE SEQUENCE [LARGE SCALE GENOMIC DNA]</scope>
    <source>
        <strain evidence="7">BP1-145</strain>
        <strain evidence="4">BP1-148</strain>
    </source>
</reference>
<dbReference type="Proteomes" id="UP000199134">
    <property type="component" value="Unassembled WGS sequence"/>
</dbReference>
<dbReference type="Proteomes" id="UP000198779">
    <property type="component" value="Unassembled WGS sequence"/>
</dbReference>
<dbReference type="Gene3D" id="3.40.50.450">
    <property type="match status" value="1"/>
</dbReference>
<comment type="similarity">
    <text evidence="2 3">Belongs to the LOG family.</text>
</comment>
<gene>
    <name evidence="5" type="ORF">SAMN04487900_10864</name>
    <name evidence="4" type="ORF">SAMN04487901_10161</name>
</gene>
<name>A0A1H0GCM7_9BACT</name>
<dbReference type="SUPFAM" id="SSF102405">
    <property type="entry name" value="MCP/YpsA-like"/>
    <property type="match status" value="1"/>
</dbReference>
<dbReference type="Pfam" id="PF03641">
    <property type="entry name" value="Lysine_decarbox"/>
    <property type="match status" value="1"/>
</dbReference>
<dbReference type="AlphaFoldDB" id="A0A1H0GCM7"/>
<dbReference type="STRING" id="645274.SAMN04487901_10161"/>
<dbReference type="InterPro" id="IPR031100">
    <property type="entry name" value="LOG_fam"/>
</dbReference>
<dbReference type="PANTHER" id="PTHR31223">
    <property type="entry name" value="LOG FAMILY PROTEIN YJL055W"/>
    <property type="match status" value="1"/>
</dbReference>
<dbReference type="GO" id="GO:0005829">
    <property type="term" value="C:cytosol"/>
    <property type="evidence" value="ECO:0007669"/>
    <property type="project" value="TreeGrafter"/>
</dbReference>
<dbReference type="EMBL" id="FNIW01000008">
    <property type="protein sequence ID" value="SDO04657.1"/>
    <property type="molecule type" value="Genomic_DNA"/>
</dbReference>
<keyword evidence="6" id="KW-1185">Reference proteome</keyword>
<accession>A0A1G7RQH7</accession>
<accession>A0A1H0GCM7</accession>
<organism evidence="5 7">
    <name type="scientific">Prevotella communis</name>
    <dbReference type="NCBI Taxonomy" id="2913614"/>
    <lineage>
        <taxon>Bacteria</taxon>
        <taxon>Pseudomonadati</taxon>
        <taxon>Bacteroidota</taxon>
        <taxon>Bacteroidia</taxon>
        <taxon>Bacteroidales</taxon>
        <taxon>Prevotellaceae</taxon>
        <taxon>Prevotella</taxon>
    </lineage>
</organism>
<evidence type="ECO:0000313" key="5">
    <source>
        <dbReference type="EMBL" id="SDO04657.1"/>
    </source>
</evidence>
<comment type="catalytic activity">
    <reaction evidence="1">
        <text>AMP + H2O = D-ribose 5-phosphate + adenine</text>
        <dbReference type="Rhea" id="RHEA:20129"/>
        <dbReference type="ChEBI" id="CHEBI:15377"/>
        <dbReference type="ChEBI" id="CHEBI:16708"/>
        <dbReference type="ChEBI" id="CHEBI:78346"/>
        <dbReference type="ChEBI" id="CHEBI:456215"/>
        <dbReference type="EC" id="3.2.2.4"/>
    </reaction>
</comment>
<dbReference type="EC" id="3.2.2.n1" evidence="3"/>
<dbReference type="GO" id="GO:0008714">
    <property type="term" value="F:AMP nucleosidase activity"/>
    <property type="evidence" value="ECO:0007669"/>
    <property type="project" value="UniProtKB-EC"/>
</dbReference>
<reference evidence="5 6" key="1">
    <citation type="submission" date="2016-10" db="EMBL/GenBank/DDBJ databases">
        <authorList>
            <person name="Varghese N."/>
            <person name="Submissions S."/>
        </authorList>
    </citation>
    <scope>NUCLEOTIDE SEQUENCE</scope>
    <source>
        <strain evidence="5">BP1-145</strain>
        <strain evidence="6">BP1-148</strain>
    </source>
</reference>
<dbReference type="PANTHER" id="PTHR31223:SF70">
    <property type="entry name" value="LOG FAMILY PROTEIN YJL055W"/>
    <property type="match status" value="1"/>
</dbReference>
<protein>
    <recommendedName>
        <fullName evidence="3">Cytokinin riboside 5'-monophosphate phosphoribohydrolase</fullName>
        <ecNumber evidence="3">3.2.2.n1</ecNumber>
    </recommendedName>
</protein>
<evidence type="ECO:0000313" key="4">
    <source>
        <dbReference type="EMBL" id="SDG13086.1"/>
    </source>
</evidence>
<dbReference type="NCBIfam" id="TIGR00730">
    <property type="entry name" value="Rossman fold protein, TIGR00730 family"/>
    <property type="match status" value="1"/>
</dbReference>